<dbReference type="PANTHER" id="PTHR43311:SF1">
    <property type="entry name" value="GLUTAMYL-Q TRNA(ASP) SYNTHETASE"/>
    <property type="match status" value="1"/>
</dbReference>
<dbReference type="Pfam" id="PF00749">
    <property type="entry name" value="tRNA-synt_1c"/>
    <property type="match status" value="1"/>
</dbReference>
<dbReference type="RefSeq" id="WP_165134314.1">
    <property type="nucleotide sequence ID" value="NZ_CP049250.1"/>
</dbReference>
<gene>
    <name evidence="10" type="ORF">GGQ72_003127</name>
</gene>
<evidence type="ECO:0000256" key="1">
    <source>
        <dbReference type="ARBA" id="ARBA00022598"/>
    </source>
</evidence>
<evidence type="ECO:0000313" key="10">
    <source>
        <dbReference type="EMBL" id="MBB4144570.1"/>
    </source>
</evidence>
<evidence type="ECO:0000256" key="2">
    <source>
        <dbReference type="ARBA" id="ARBA00022723"/>
    </source>
</evidence>
<dbReference type="InterPro" id="IPR020058">
    <property type="entry name" value="Glu/Gln-tRNA-synth_Ib_cat-dom"/>
</dbReference>
<feature type="domain" description="Glutamyl/glutaminyl-tRNA synthetase class Ib catalytic" evidence="9">
    <location>
        <begin position="10"/>
        <end position="281"/>
    </location>
</feature>
<evidence type="ECO:0000256" key="8">
    <source>
        <dbReference type="SAM" id="MobiDB-lite"/>
    </source>
</evidence>
<keyword evidence="4" id="KW-0862">Zinc</keyword>
<dbReference type="InterPro" id="IPR049940">
    <property type="entry name" value="GluQ/Sye"/>
</dbReference>
<dbReference type="GO" id="GO:0004818">
    <property type="term" value="F:glutamate-tRNA ligase activity"/>
    <property type="evidence" value="ECO:0007669"/>
    <property type="project" value="TreeGrafter"/>
</dbReference>
<dbReference type="GO" id="GO:0006424">
    <property type="term" value="P:glutamyl-tRNA aminoacylation"/>
    <property type="evidence" value="ECO:0007669"/>
    <property type="project" value="TreeGrafter"/>
</dbReference>
<keyword evidence="5 7" id="KW-0067">ATP-binding</keyword>
<dbReference type="PANTHER" id="PTHR43311">
    <property type="entry name" value="GLUTAMATE--TRNA LIGASE"/>
    <property type="match status" value="1"/>
</dbReference>
<dbReference type="SUPFAM" id="SSF52374">
    <property type="entry name" value="Nucleotidylyl transferase"/>
    <property type="match status" value="1"/>
</dbReference>
<evidence type="ECO:0000313" key="11">
    <source>
        <dbReference type="Proteomes" id="UP000519897"/>
    </source>
</evidence>
<evidence type="ECO:0000256" key="3">
    <source>
        <dbReference type="ARBA" id="ARBA00022741"/>
    </source>
</evidence>
<keyword evidence="6 7" id="KW-0030">Aminoacyl-tRNA synthetase</keyword>
<protein>
    <submittedName>
        <fullName evidence="10">Glutamyl-Q tRNA(Asp) synthetase</fullName>
        <ecNumber evidence="10">6.1.1.-</ecNumber>
    </submittedName>
</protein>
<evidence type="ECO:0000256" key="7">
    <source>
        <dbReference type="RuleBase" id="RU363037"/>
    </source>
</evidence>
<dbReference type="PROSITE" id="PS00178">
    <property type="entry name" value="AA_TRNA_LIGASE_I"/>
    <property type="match status" value="1"/>
</dbReference>
<dbReference type="GO" id="GO:0005829">
    <property type="term" value="C:cytosol"/>
    <property type="evidence" value="ECO:0007669"/>
    <property type="project" value="TreeGrafter"/>
</dbReference>
<name>A0A7W6PT91_9HYPH</name>
<dbReference type="InterPro" id="IPR001412">
    <property type="entry name" value="aa-tRNA-synth_I_CS"/>
</dbReference>
<dbReference type="EMBL" id="JACIEC010000004">
    <property type="protein sequence ID" value="MBB4144570.1"/>
    <property type="molecule type" value="Genomic_DNA"/>
</dbReference>
<evidence type="ECO:0000256" key="4">
    <source>
        <dbReference type="ARBA" id="ARBA00022833"/>
    </source>
</evidence>
<dbReference type="InterPro" id="IPR000924">
    <property type="entry name" value="Glu/Gln-tRNA-synth"/>
</dbReference>
<evidence type="ECO:0000259" key="9">
    <source>
        <dbReference type="Pfam" id="PF00749"/>
    </source>
</evidence>
<dbReference type="Proteomes" id="UP000519897">
    <property type="component" value="Unassembled WGS sequence"/>
</dbReference>
<dbReference type="InterPro" id="IPR014729">
    <property type="entry name" value="Rossmann-like_a/b/a_fold"/>
</dbReference>
<reference evidence="10 11" key="1">
    <citation type="submission" date="2020-08" db="EMBL/GenBank/DDBJ databases">
        <title>Genomic Encyclopedia of Type Strains, Phase IV (KMG-IV): sequencing the most valuable type-strain genomes for metagenomic binning, comparative biology and taxonomic classification.</title>
        <authorList>
            <person name="Goeker M."/>
        </authorList>
    </citation>
    <scope>NUCLEOTIDE SEQUENCE [LARGE SCALE GENOMIC DNA]</scope>
    <source>
        <strain evidence="10 11">DSM 29514</strain>
    </source>
</reference>
<dbReference type="Gene3D" id="3.40.50.620">
    <property type="entry name" value="HUPs"/>
    <property type="match status" value="1"/>
</dbReference>
<comment type="caution">
    <text evidence="10">The sequence shown here is derived from an EMBL/GenBank/DDBJ whole genome shotgun (WGS) entry which is preliminary data.</text>
</comment>
<keyword evidence="1 7" id="KW-0436">Ligase</keyword>
<feature type="region of interest" description="Disordered" evidence="8">
    <location>
        <begin position="123"/>
        <end position="145"/>
    </location>
</feature>
<dbReference type="NCBIfam" id="NF004315">
    <property type="entry name" value="PRK05710.1-4"/>
    <property type="match status" value="1"/>
</dbReference>
<dbReference type="EC" id="6.1.1.-" evidence="10"/>
<keyword evidence="2" id="KW-0479">Metal-binding</keyword>
<comment type="similarity">
    <text evidence="7">Belongs to the class-I aminoacyl-tRNA synthetase family.</text>
</comment>
<proteinExistence type="inferred from homology"/>
<sequence>MSAPDPHSVFRFAPSPNGPLHLGHALSALLNRQIAQSCGGRVLLRIEDIDQTRCRPELEQAIYDDLRWIGFEWEEPVRRQTEHIASYEAALRKLEDRGLIYPAFMTRGEVKARVAAAEARGEVWPRDPDGAPHYPADDRARSASERADLMKRHPRFAYRLDMARALNEFLAPLVWQETGDGQTGTIPADPSQWGDVILSRSDAPSSYHLSVVVDDAAQGVTHVVRGLDLYHATSVHRLLQELLGLPQLVYHHHRLVLGEDGRKLSKSAQATGLGSLRQAGFSPADIRRLVGFVEPGLVQV</sequence>
<accession>A0A7W6PT91</accession>
<dbReference type="PRINTS" id="PR00987">
    <property type="entry name" value="TRNASYNTHGLU"/>
</dbReference>
<evidence type="ECO:0000256" key="6">
    <source>
        <dbReference type="ARBA" id="ARBA00023146"/>
    </source>
</evidence>
<organism evidence="10 11">
    <name type="scientific">Rhizobium rhizoryzae</name>
    <dbReference type="NCBI Taxonomy" id="451876"/>
    <lineage>
        <taxon>Bacteria</taxon>
        <taxon>Pseudomonadati</taxon>
        <taxon>Pseudomonadota</taxon>
        <taxon>Alphaproteobacteria</taxon>
        <taxon>Hyphomicrobiales</taxon>
        <taxon>Rhizobiaceae</taxon>
        <taxon>Rhizobium/Agrobacterium group</taxon>
        <taxon>Rhizobium</taxon>
    </lineage>
</organism>
<evidence type="ECO:0000256" key="5">
    <source>
        <dbReference type="ARBA" id="ARBA00022840"/>
    </source>
</evidence>
<dbReference type="AlphaFoldDB" id="A0A7W6PT91"/>
<keyword evidence="3 7" id="KW-0547">Nucleotide-binding</keyword>
<keyword evidence="7" id="KW-0648">Protein biosynthesis</keyword>
<keyword evidence="11" id="KW-1185">Reference proteome</keyword>
<dbReference type="GO" id="GO:0005524">
    <property type="term" value="F:ATP binding"/>
    <property type="evidence" value="ECO:0007669"/>
    <property type="project" value="UniProtKB-KW"/>
</dbReference>